<evidence type="ECO:0000313" key="2">
    <source>
        <dbReference type="EMBL" id="MCE7008282.1"/>
    </source>
</evidence>
<keyword evidence="3" id="KW-1185">Reference proteome</keyword>
<organism evidence="2 3">
    <name type="scientific">Kibdelosporangium philippinense</name>
    <dbReference type="NCBI Taxonomy" id="211113"/>
    <lineage>
        <taxon>Bacteria</taxon>
        <taxon>Bacillati</taxon>
        <taxon>Actinomycetota</taxon>
        <taxon>Actinomycetes</taxon>
        <taxon>Pseudonocardiales</taxon>
        <taxon>Pseudonocardiaceae</taxon>
        <taxon>Kibdelosporangium</taxon>
    </lineage>
</organism>
<gene>
    <name evidence="2" type="ORF">LWC34_36530</name>
</gene>
<dbReference type="EMBL" id="JAJVCN010000003">
    <property type="protein sequence ID" value="MCE7008282.1"/>
    <property type="molecule type" value="Genomic_DNA"/>
</dbReference>
<evidence type="ECO:0000256" key="1">
    <source>
        <dbReference type="SAM" id="Phobius"/>
    </source>
</evidence>
<reference evidence="2 3" key="1">
    <citation type="submission" date="2021-12" db="EMBL/GenBank/DDBJ databases">
        <title>Genome sequence of Kibdelosporangium philippinense ATCC 49844.</title>
        <authorList>
            <person name="Fedorov E.A."/>
            <person name="Omeragic M."/>
            <person name="Shalygina K.F."/>
            <person name="Maclea K.S."/>
        </authorList>
    </citation>
    <scope>NUCLEOTIDE SEQUENCE [LARGE SCALE GENOMIC DNA]</scope>
    <source>
        <strain evidence="2 3">ATCC 49844</strain>
    </source>
</reference>
<sequence>MLPLTIALSWLGFVLHNVADLPGQHLLSPETLYPTLVYLVLIALLRWTTWPLFAWAVLQGLGGGVLSVLPLPFLPFEPAQTLHHYSFHVIYLLTQIPLAVLTYRAALQPRQGKQVADSHG</sequence>
<protein>
    <recommendedName>
        <fullName evidence="4">TIGR02206 family membrane protein</fullName>
    </recommendedName>
</protein>
<feature type="transmembrane region" description="Helical" evidence="1">
    <location>
        <begin position="52"/>
        <end position="73"/>
    </location>
</feature>
<comment type="caution">
    <text evidence="2">The sequence shown here is derived from an EMBL/GenBank/DDBJ whole genome shotgun (WGS) entry which is preliminary data.</text>
</comment>
<dbReference type="RefSeq" id="WP_233729799.1">
    <property type="nucleotide sequence ID" value="NZ_JAJVCN010000003.1"/>
</dbReference>
<accession>A0ABS8ZL46</accession>
<name>A0ABS8ZL46_9PSEU</name>
<keyword evidence="1" id="KW-0472">Membrane</keyword>
<feature type="transmembrane region" description="Helical" evidence="1">
    <location>
        <begin position="30"/>
        <end position="47"/>
    </location>
</feature>
<evidence type="ECO:0008006" key="4">
    <source>
        <dbReference type="Google" id="ProtNLM"/>
    </source>
</evidence>
<proteinExistence type="predicted"/>
<feature type="transmembrane region" description="Helical" evidence="1">
    <location>
        <begin position="85"/>
        <end position="103"/>
    </location>
</feature>
<keyword evidence="1" id="KW-1133">Transmembrane helix</keyword>
<keyword evidence="1" id="KW-0812">Transmembrane</keyword>
<dbReference type="Proteomes" id="UP001521150">
    <property type="component" value="Unassembled WGS sequence"/>
</dbReference>
<evidence type="ECO:0000313" key="3">
    <source>
        <dbReference type="Proteomes" id="UP001521150"/>
    </source>
</evidence>